<organism evidence="2 3">
    <name type="scientific">Flavivirga spongiicola</name>
    <dbReference type="NCBI Taxonomy" id="421621"/>
    <lineage>
        <taxon>Bacteria</taxon>
        <taxon>Pseudomonadati</taxon>
        <taxon>Bacteroidota</taxon>
        <taxon>Flavobacteriia</taxon>
        <taxon>Flavobacteriales</taxon>
        <taxon>Flavobacteriaceae</taxon>
        <taxon>Flavivirga</taxon>
    </lineage>
</organism>
<evidence type="ECO:0000313" key="2">
    <source>
        <dbReference type="EMBL" id="MEF3834299.1"/>
    </source>
</evidence>
<keyword evidence="1" id="KW-1133">Transmembrane helix</keyword>
<gene>
    <name evidence="2" type="ORF">N1F79_14265</name>
</gene>
<keyword evidence="1" id="KW-0812">Transmembrane</keyword>
<dbReference type="RefSeq" id="WP_303306630.1">
    <property type="nucleotide sequence ID" value="NZ_JAODOP010000004.1"/>
</dbReference>
<accession>A0ABU7XV07</accession>
<protein>
    <submittedName>
        <fullName evidence="2">Uncharacterized protein</fullName>
    </submittedName>
</protein>
<feature type="transmembrane region" description="Helical" evidence="1">
    <location>
        <begin position="128"/>
        <end position="151"/>
    </location>
</feature>
<proteinExistence type="predicted"/>
<feature type="transmembrane region" description="Helical" evidence="1">
    <location>
        <begin position="103"/>
        <end position="122"/>
    </location>
</feature>
<evidence type="ECO:0000313" key="3">
    <source>
        <dbReference type="Proteomes" id="UP001337305"/>
    </source>
</evidence>
<name>A0ABU7XV07_9FLAO</name>
<sequence>MKKQDSAGSLHAFTKIKSYLLVIILSIVPFVFRALNFPILLKSIGLTEFEFNLPEILQGSDFLVANHSKGMLWLLIIGELYVLYVFIRLIIELLKDATTSRKVNKYLIIITVVGIVSGSWAYGFNLWIVAPPIFALILHAFGIKPLLYFIGTGMFAGVAVFEFNFWYIIICLSILALFFSIYGILKIYYRYDSKKTSKKKGDYTA</sequence>
<reference evidence="2 3" key="1">
    <citation type="submission" date="2022-09" db="EMBL/GenBank/DDBJ databases">
        <title>Genome sequencing of Flavivirga sp. MEBiC05379.</title>
        <authorList>
            <person name="Oh H.-M."/>
            <person name="Kwon K.K."/>
            <person name="Park M.J."/>
            <person name="Yang S.-H."/>
        </authorList>
    </citation>
    <scope>NUCLEOTIDE SEQUENCE [LARGE SCALE GENOMIC DNA]</scope>
    <source>
        <strain evidence="2 3">MEBiC05379</strain>
    </source>
</reference>
<comment type="caution">
    <text evidence="2">The sequence shown here is derived from an EMBL/GenBank/DDBJ whole genome shotgun (WGS) entry which is preliminary data.</text>
</comment>
<keyword evidence="3" id="KW-1185">Reference proteome</keyword>
<dbReference type="Proteomes" id="UP001337305">
    <property type="component" value="Unassembled WGS sequence"/>
</dbReference>
<feature type="transmembrane region" description="Helical" evidence="1">
    <location>
        <begin position="71"/>
        <end position="91"/>
    </location>
</feature>
<feature type="transmembrane region" description="Helical" evidence="1">
    <location>
        <begin position="163"/>
        <end position="185"/>
    </location>
</feature>
<dbReference type="EMBL" id="JAODOP010000004">
    <property type="protein sequence ID" value="MEF3834299.1"/>
    <property type="molecule type" value="Genomic_DNA"/>
</dbReference>
<evidence type="ECO:0000256" key="1">
    <source>
        <dbReference type="SAM" id="Phobius"/>
    </source>
</evidence>
<feature type="transmembrane region" description="Helical" evidence="1">
    <location>
        <begin position="20"/>
        <end position="41"/>
    </location>
</feature>
<keyword evidence="1" id="KW-0472">Membrane</keyword>